<keyword evidence="3" id="KW-1003">Cell membrane</keyword>
<keyword evidence="5" id="KW-0547">Nucleotide-binding</keyword>
<dbReference type="GO" id="GO:0016887">
    <property type="term" value="F:ATP hydrolysis activity"/>
    <property type="evidence" value="ECO:0007669"/>
    <property type="project" value="InterPro"/>
</dbReference>
<dbReference type="FunFam" id="3.40.50.300:FF:000854">
    <property type="entry name" value="Multidrug ABC transporter ATP-binding protein"/>
    <property type="match status" value="1"/>
</dbReference>
<keyword evidence="6 12" id="KW-0067">ATP-binding</keyword>
<evidence type="ECO:0000256" key="4">
    <source>
        <dbReference type="ARBA" id="ARBA00022692"/>
    </source>
</evidence>
<dbReference type="Gene3D" id="3.40.50.300">
    <property type="entry name" value="P-loop containing nucleotide triphosphate hydrolases"/>
    <property type="match status" value="1"/>
</dbReference>
<dbReference type="CDD" id="cd18548">
    <property type="entry name" value="ABC_6TM_Tm287_like"/>
    <property type="match status" value="1"/>
</dbReference>
<evidence type="ECO:0000256" key="8">
    <source>
        <dbReference type="ARBA" id="ARBA00023136"/>
    </source>
</evidence>
<sequence>MYRLMKPYAGLMLLLMLMTLLSNGINLWIPQIIAHGIDDYTAGHLVFRVLIEKFLLAVLLIFLFSYLQSMLQTYASEKVAKALRSQLSEKISKQSYLYLERVGPARLLTHLTSDVDAVKTFISQAVVSILSSVIIIVGASILLISINWKLAVVVLLMIPIIGGVFFQVMKKVRPLFRKSQEVIDWLNRVISENIMGAALIRVLHAEQPENEKFMEVSDRARALGIAIMKRFAVLIPVISLASNLAILAVLVMGGHFVITGHMSLGDFAAFNSYISMLVFPILLIGFMSNVIARASASYQRIQHVLDAPDPAPAGTIRDTLKGNIEVRHVSLSYQGKPVLKDISFSIAAGSRTAIIGPTAAGKTQLLYLLVGLVQPDEGEILFDGKPIRDYDPDVWYSQIGMVFQDSIVFHMSLRENIAFHPKVTEADIQKALAAAELHEFVAQLPDGLDTIVSERGTSLSGGQKQRLMLARALALQPRILLLDEFTARVDVQTERKIMHNLQQHYPDITLISVTQSIEPVKDYDQIILLMEGELIAAGTHETLMHSCPEYVQIYSSQRSTSHYAVQSV</sequence>
<comment type="subcellular location">
    <subcellularLocation>
        <location evidence="1">Cell membrane</location>
        <topology evidence="1">Multi-pass membrane protein</topology>
    </subcellularLocation>
</comment>
<dbReference type="AlphaFoldDB" id="A0A2M9CV77"/>
<dbReference type="Pfam" id="PF00005">
    <property type="entry name" value="ABC_tran"/>
    <property type="match status" value="1"/>
</dbReference>
<feature type="transmembrane region" description="Helical" evidence="9">
    <location>
        <begin position="12"/>
        <end position="33"/>
    </location>
</feature>
<dbReference type="InterPro" id="IPR011527">
    <property type="entry name" value="ABC1_TM_dom"/>
</dbReference>
<dbReference type="Gene3D" id="1.20.1560.10">
    <property type="entry name" value="ABC transporter type 1, transmembrane domain"/>
    <property type="match status" value="1"/>
</dbReference>
<accession>A0A2M9CV77</accession>
<dbReference type="SUPFAM" id="SSF90123">
    <property type="entry name" value="ABC transporter transmembrane region"/>
    <property type="match status" value="1"/>
</dbReference>
<dbReference type="PROSITE" id="PS50893">
    <property type="entry name" value="ABC_TRANSPORTER_2"/>
    <property type="match status" value="1"/>
</dbReference>
<proteinExistence type="predicted"/>
<dbReference type="InterPro" id="IPR039421">
    <property type="entry name" value="Type_1_exporter"/>
</dbReference>
<feature type="transmembrane region" description="Helical" evidence="9">
    <location>
        <begin position="45"/>
        <end position="67"/>
    </location>
</feature>
<dbReference type="PANTHER" id="PTHR43394">
    <property type="entry name" value="ATP-DEPENDENT PERMEASE MDL1, MITOCHONDRIAL"/>
    <property type="match status" value="1"/>
</dbReference>
<feature type="transmembrane region" description="Helical" evidence="9">
    <location>
        <begin position="231"/>
        <end position="258"/>
    </location>
</feature>
<dbReference type="EMBL" id="PGFG01000001">
    <property type="protein sequence ID" value="PJJ75793.1"/>
    <property type="molecule type" value="Genomic_DNA"/>
</dbReference>
<evidence type="ECO:0000256" key="2">
    <source>
        <dbReference type="ARBA" id="ARBA00022448"/>
    </source>
</evidence>
<evidence type="ECO:0000256" key="5">
    <source>
        <dbReference type="ARBA" id="ARBA00022741"/>
    </source>
</evidence>
<evidence type="ECO:0000256" key="6">
    <source>
        <dbReference type="ARBA" id="ARBA00022840"/>
    </source>
</evidence>
<dbReference type="InterPro" id="IPR036640">
    <property type="entry name" value="ABC1_TM_sf"/>
</dbReference>
<protein>
    <submittedName>
        <fullName evidence="12">ATP-binding cassette subfamily B protein</fullName>
    </submittedName>
</protein>
<keyword evidence="2" id="KW-0813">Transport</keyword>
<evidence type="ECO:0000256" key="3">
    <source>
        <dbReference type="ARBA" id="ARBA00022475"/>
    </source>
</evidence>
<evidence type="ECO:0000313" key="13">
    <source>
        <dbReference type="Proteomes" id="UP000230000"/>
    </source>
</evidence>
<feature type="domain" description="ABC transporter" evidence="10">
    <location>
        <begin position="324"/>
        <end position="556"/>
    </location>
</feature>
<dbReference type="PANTHER" id="PTHR43394:SF1">
    <property type="entry name" value="ATP-BINDING CASSETTE SUB-FAMILY B MEMBER 10, MITOCHONDRIAL"/>
    <property type="match status" value="1"/>
</dbReference>
<dbReference type="InterPro" id="IPR003593">
    <property type="entry name" value="AAA+_ATPase"/>
</dbReference>
<keyword evidence="8 9" id="KW-0472">Membrane</keyword>
<feature type="transmembrane region" description="Helical" evidence="9">
    <location>
        <begin position="150"/>
        <end position="169"/>
    </location>
</feature>
<reference evidence="12 13" key="1">
    <citation type="submission" date="2017-11" db="EMBL/GenBank/DDBJ databases">
        <title>Genomic Encyclopedia of Archaeal and Bacterial Type Strains, Phase II (KMG-II): From Individual Species to Whole Genera.</title>
        <authorList>
            <person name="Goeker M."/>
        </authorList>
    </citation>
    <scope>NUCLEOTIDE SEQUENCE [LARGE SCALE GENOMIC DNA]</scope>
    <source>
        <strain evidence="12 13">DSM 27268</strain>
    </source>
</reference>
<dbReference type="Proteomes" id="UP000230000">
    <property type="component" value="Unassembled WGS sequence"/>
</dbReference>
<dbReference type="SUPFAM" id="SSF52540">
    <property type="entry name" value="P-loop containing nucleoside triphosphate hydrolases"/>
    <property type="match status" value="1"/>
</dbReference>
<dbReference type="SMART" id="SM00382">
    <property type="entry name" value="AAA"/>
    <property type="match status" value="1"/>
</dbReference>
<comment type="caution">
    <text evidence="12">The sequence shown here is derived from an EMBL/GenBank/DDBJ whole genome shotgun (WGS) entry which is preliminary data.</text>
</comment>
<dbReference type="PROSITE" id="PS50929">
    <property type="entry name" value="ABC_TM1F"/>
    <property type="match status" value="1"/>
</dbReference>
<evidence type="ECO:0000256" key="9">
    <source>
        <dbReference type="SAM" id="Phobius"/>
    </source>
</evidence>
<feature type="transmembrane region" description="Helical" evidence="9">
    <location>
        <begin position="270"/>
        <end position="292"/>
    </location>
</feature>
<gene>
    <name evidence="12" type="ORF">BXY57_1382</name>
</gene>
<name>A0A2M9CV77_9BACT</name>
<dbReference type="Pfam" id="PF00664">
    <property type="entry name" value="ABC_membrane"/>
    <property type="match status" value="1"/>
</dbReference>
<feature type="domain" description="ABC transmembrane type-1" evidence="11">
    <location>
        <begin position="13"/>
        <end position="293"/>
    </location>
</feature>
<dbReference type="InterPro" id="IPR027417">
    <property type="entry name" value="P-loop_NTPase"/>
</dbReference>
<evidence type="ECO:0000256" key="7">
    <source>
        <dbReference type="ARBA" id="ARBA00022989"/>
    </source>
</evidence>
<dbReference type="GO" id="GO:0015421">
    <property type="term" value="F:ABC-type oligopeptide transporter activity"/>
    <property type="evidence" value="ECO:0007669"/>
    <property type="project" value="TreeGrafter"/>
</dbReference>
<keyword evidence="13" id="KW-1185">Reference proteome</keyword>
<dbReference type="InterPro" id="IPR017871">
    <property type="entry name" value="ABC_transporter-like_CS"/>
</dbReference>
<keyword evidence="7 9" id="KW-1133">Transmembrane helix</keyword>
<evidence type="ECO:0000256" key="1">
    <source>
        <dbReference type="ARBA" id="ARBA00004651"/>
    </source>
</evidence>
<dbReference type="InterPro" id="IPR003439">
    <property type="entry name" value="ABC_transporter-like_ATP-bd"/>
</dbReference>
<dbReference type="PROSITE" id="PS00211">
    <property type="entry name" value="ABC_TRANSPORTER_1"/>
    <property type="match status" value="1"/>
</dbReference>
<feature type="transmembrane region" description="Helical" evidence="9">
    <location>
        <begin position="125"/>
        <end position="144"/>
    </location>
</feature>
<dbReference type="GO" id="GO:0005886">
    <property type="term" value="C:plasma membrane"/>
    <property type="evidence" value="ECO:0007669"/>
    <property type="project" value="UniProtKB-SubCell"/>
</dbReference>
<dbReference type="GO" id="GO:0005524">
    <property type="term" value="F:ATP binding"/>
    <property type="evidence" value="ECO:0007669"/>
    <property type="project" value="UniProtKB-KW"/>
</dbReference>
<keyword evidence="4 9" id="KW-0812">Transmembrane</keyword>
<evidence type="ECO:0000259" key="10">
    <source>
        <dbReference type="PROSITE" id="PS50893"/>
    </source>
</evidence>
<evidence type="ECO:0000259" key="11">
    <source>
        <dbReference type="PROSITE" id="PS50929"/>
    </source>
</evidence>
<organism evidence="12 13">
    <name type="scientific">Thermoflavifilum aggregans</name>
    <dbReference type="NCBI Taxonomy" id="454188"/>
    <lineage>
        <taxon>Bacteria</taxon>
        <taxon>Pseudomonadati</taxon>
        <taxon>Bacteroidota</taxon>
        <taxon>Chitinophagia</taxon>
        <taxon>Chitinophagales</taxon>
        <taxon>Chitinophagaceae</taxon>
        <taxon>Thermoflavifilum</taxon>
    </lineage>
</organism>
<evidence type="ECO:0000313" key="12">
    <source>
        <dbReference type="EMBL" id="PJJ75793.1"/>
    </source>
</evidence>